<keyword evidence="2" id="KW-1185">Reference proteome</keyword>
<organism evidence="1 2">
    <name type="scientific">Rubroshorea leprosula</name>
    <dbReference type="NCBI Taxonomy" id="152421"/>
    <lineage>
        <taxon>Eukaryota</taxon>
        <taxon>Viridiplantae</taxon>
        <taxon>Streptophyta</taxon>
        <taxon>Embryophyta</taxon>
        <taxon>Tracheophyta</taxon>
        <taxon>Spermatophyta</taxon>
        <taxon>Magnoliopsida</taxon>
        <taxon>eudicotyledons</taxon>
        <taxon>Gunneridae</taxon>
        <taxon>Pentapetalae</taxon>
        <taxon>rosids</taxon>
        <taxon>malvids</taxon>
        <taxon>Malvales</taxon>
        <taxon>Dipterocarpaceae</taxon>
        <taxon>Rubroshorea</taxon>
    </lineage>
</organism>
<protein>
    <submittedName>
        <fullName evidence="1">Uncharacterized protein</fullName>
    </submittedName>
</protein>
<name>A0AAV5H9T3_9ROSI</name>
<gene>
    <name evidence="1" type="ORF">SLEP1_g242</name>
</gene>
<comment type="caution">
    <text evidence="1">The sequence shown here is derived from an EMBL/GenBank/DDBJ whole genome shotgun (WGS) entry which is preliminary data.</text>
</comment>
<evidence type="ECO:0000313" key="2">
    <source>
        <dbReference type="Proteomes" id="UP001054252"/>
    </source>
</evidence>
<proteinExistence type="predicted"/>
<evidence type="ECO:0000313" key="1">
    <source>
        <dbReference type="EMBL" id="GKU85593.1"/>
    </source>
</evidence>
<dbReference type="AlphaFoldDB" id="A0AAV5H9T3"/>
<accession>A0AAV5H9T3</accession>
<dbReference type="Proteomes" id="UP001054252">
    <property type="component" value="Unassembled WGS sequence"/>
</dbReference>
<reference evidence="1 2" key="1">
    <citation type="journal article" date="2021" name="Commun. Biol.">
        <title>The genome of Shorea leprosula (Dipterocarpaceae) highlights the ecological relevance of drought in aseasonal tropical rainforests.</title>
        <authorList>
            <person name="Ng K.K.S."/>
            <person name="Kobayashi M.J."/>
            <person name="Fawcett J.A."/>
            <person name="Hatakeyama M."/>
            <person name="Paape T."/>
            <person name="Ng C.H."/>
            <person name="Ang C.C."/>
            <person name="Tnah L.H."/>
            <person name="Lee C.T."/>
            <person name="Nishiyama T."/>
            <person name="Sese J."/>
            <person name="O'Brien M.J."/>
            <person name="Copetti D."/>
            <person name="Mohd Noor M.I."/>
            <person name="Ong R.C."/>
            <person name="Putra M."/>
            <person name="Sireger I.Z."/>
            <person name="Indrioko S."/>
            <person name="Kosugi Y."/>
            <person name="Izuno A."/>
            <person name="Isagi Y."/>
            <person name="Lee S.L."/>
            <person name="Shimizu K.K."/>
        </authorList>
    </citation>
    <scope>NUCLEOTIDE SEQUENCE [LARGE SCALE GENOMIC DNA]</scope>
    <source>
        <strain evidence="1">214</strain>
    </source>
</reference>
<sequence length="104" mass="11397">MNGVFNGQAYISHGIGSSAPPLPLLRRPPSLLENLRHYPRDPPEQTNRSTRYLADCSGGAEIRGMVQRRVGLRLPCAEADRPEAAVKGFVKFSSSILASCIIYE</sequence>
<dbReference type="EMBL" id="BPVZ01000001">
    <property type="protein sequence ID" value="GKU85593.1"/>
    <property type="molecule type" value="Genomic_DNA"/>
</dbReference>